<feature type="binding site" evidence="6">
    <location>
        <position position="123"/>
    </location>
    <ligand>
        <name>substrate</name>
    </ligand>
</feature>
<dbReference type="NCBIfam" id="TIGR00558">
    <property type="entry name" value="pdxH"/>
    <property type="match status" value="1"/>
</dbReference>
<dbReference type="NCBIfam" id="NF004231">
    <property type="entry name" value="PRK05679.1"/>
    <property type="match status" value="1"/>
</dbReference>
<comment type="function">
    <text evidence="6">Catalyzes the oxidation of either pyridoxine 5'-phosphate (PNP) or pyridoxamine 5'-phosphate (PMP) into pyridoxal 5'-phosphate (PLP).</text>
</comment>
<keyword evidence="5 6" id="KW-0664">Pyridoxine biosynthesis</keyword>
<keyword evidence="2 6" id="KW-0285">Flavoprotein</keyword>
<accession>A0A7W6D7W7</accession>
<evidence type="ECO:0000256" key="1">
    <source>
        <dbReference type="ARBA" id="ARBA00007301"/>
    </source>
</evidence>
<dbReference type="InterPro" id="IPR019576">
    <property type="entry name" value="Pyridoxamine_oxidase_dimer_C"/>
</dbReference>
<dbReference type="GO" id="GO:0010181">
    <property type="term" value="F:FMN binding"/>
    <property type="evidence" value="ECO:0007669"/>
    <property type="project" value="UniProtKB-UniRule"/>
</dbReference>
<evidence type="ECO:0000259" key="9">
    <source>
        <dbReference type="Pfam" id="PF10590"/>
    </source>
</evidence>
<feature type="binding site" evidence="6 7">
    <location>
        <begin position="53"/>
        <end position="58"/>
    </location>
    <ligand>
        <name>FMN</name>
        <dbReference type="ChEBI" id="CHEBI:58210"/>
    </ligand>
</feature>
<dbReference type="InterPro" id="IPR019740">
    <property type="entry name" value="Pyridox_Oxase_CS"/>
</dbReference>
<comment type="pathway">
    <text evidence="6">Cofactor metabolism; pyridoxal 5'-phosphate salvage; pyridoxal 5'-phosphate from pyridoxine 5'-phosphate: step 1/1.</text>
</comment>
<proteinExistence type="inferred from homology"/>
<comment type="subunit">
    <text evidence="6">Homodimer.</text>
</comment>
<feature type="binding site" evidence="6">
    <location>
        <position position="115"/>
    </location>
    <ligand>
        <name>substrate</name>
    </ligand>
</feature>
<comment type="pathway">
    <text evidence="6">Cofactor metabolism; pyridoxal 5'-phosphate salvage; pyridoxal 5'-phosphate from pyridoxamine 5'-phosphate: step 1/1.</text>
</comment>
<feature type="binding site" evidence="6 7">
    <location>
        <begin position="68"/>
        <end position="69"/>
    </location>
    <ligand>
        <name>FMN</name>
        <dbReference type="ChEBI" id="CHEBI:58210"/>
    </ligand>
</feature>
<dbReference type="RefSeq" id="WP_183800102.1">
    <property type="nucleotide sequence ID" value="NZ_JACIEE010000002.1"/>
</dbReference>
<dbReference type="PANTHER" id="PTHR10851">
    <property type="entry name" value="PYRIDOXINE-5-PHOSPHATE OXIDASE"/>
    <property type="match status" value="1"/>
</dbReference>
<feature type="binding site" evidence="6 7">
    <location>
        <position position="75"/>
    </location>
    <ligand>
        <name>FMN</name>
        <dbReference type="ChEBI" id="CHEBI:58210"/>
    </ligand>
</feature>
<dbReference type="InterPro" id="IPR012349">
    <property type="entry name" value="Split_barrel_FMN-bd"/>
</dbReference>
<evidence type="ECO:0000256" key="6">
    <source>
        <dbReference type="HAMAP-Rule" id="MF_01629"/>
    </source>
</evidence>
<dbReference type="Gene3D" id="2.30.110.10">
    <property type="entry name" value="Electron Transport, Fmn-binding Protein, Chain A"/>
    <property type="match status" value="1"/>
</dbReference>
<keyword evidence="3 6" id="KW-0288">FMN</keyword>
<reference evidence="10 11" key="1">
    <citation type="submission" date="2020-08" db="EMBL/GenBank/DDBJ databases">
        <title>Genomic Encyclopedia of Type Strains, Phase IV (KMG-IV): sequencing the most valuable type-strain genomes for metagenomic binning, comparative biology and taxonomic classification.</title>
        <authorList>
            <person name="Goeker M."/>
        </authorList>
    </citation>
    <scope>NUCLEOTIDE SEQUENCE [LARGE SCALE GENOMIC DNA]</scope>
    <source>
        <strain evidence="10 11">DSM 100211</strain>
    </source>
</reference>
<evidence type="ECO:0000256" key="7">
    <source>
        <dbReference type="PIRSR" id="PIRSR000190-2"/>
    </source>
</evidence>
<dbReference type="InterPro" id="IPR000659">
    <property type="entry name" value="Pyridox_Oxase"/>
</dbReference>
<comment type="catalytic activity">
    <reaction evidence="6">
        <text>pyridoxamine 5'-phosphate + O2 + H2O = pyridoxal 5'-phosphate + H2O2 + NH4(+)</text>
        <dbReference type="Rhea" id="RHEA:15817"/>
        <dbReference type="ChEBI" id="CHEBI:15377"/>
        <dbReference type="ChEBI" id="CHEBI:15379"/>
        <dbReference type="ChEBI" id="CHEBI:16240"/>
        <dbReference type="ChEBI" id="CHEBI:28938"/>
        <dbReference type="ChEBI" id="CHEBI:58451"/>
        <dbReference type="ChEBI" id="CHEBI:597326"/>
        <dbReference type="EC" id="1.4.3.5"/>
    </reaction>
</comment>
<dbReference type="SUPFAM" id="SSF50475">
    <property type="entry name" value="FMN-binding split barrel"/>
    <property type="match status" value="1"/>
</dbReference>
<feature type="domain" description="Pyridoxine 5'-phosphate oxidase dimerisation C-terminal" evidence="9">
    <location>
        <begin position="164"/>
        <end position="207"/>
    </location>
</feature>
<dbReference type="PANTHER" id="PTHR10851:SF0">
    <property type="entry name" value="PYRIDOXINE-5'-PHOSPHATE OXIDASE"/>
    <property type="match status" value="1"/>
</dbReference>
<protein>
    <recommendedName>
        <fullName evidence="6">Pyridoxine/pyridoxamine 5'-phosphate oxidase</fullName>
        <ecNumber evidence="6">1.4.3.5</ecNumber>
    </recommendedName>
    <alternativeName>
        <fullName evidence="6">PNP/PMP oxidase</fullName>
        <shortName evidence="6">PNPOx</shortName>
    </alternativeName>
    <alternativeName>
        <fullName evidence="6">Pyridoxal 5'-phosphate synthase</fullName>
    </alternativeName>
</protein>
<dbReference type="GO" id="GO:0004733">
    <property type="term" value="F:pyridoxamine phosphate oxidase activity"/>
    <property type="evidence" value="ECO:0007669"/>
    <property type="project" value="UniProtKB-UniRule"/>
</dbReference>
<dbReference type="PROSITE" id="PS01064">
    <property type="entry name" value="PYRIDOX_OXIDASE"/>
    <property type="match status" value="1"/>
</dbReference>
<evidence type="ECO:0000256" key="5">
    <source>
        <dbReference type="ARBA" id="ARBA00023096"/>
    </source>
</evidence>
<evidence type="ECO:0000256" key="2">
    <source>
        <dbReference type="ARBA" id="ARBA00022630"/>
    </source>
</evidence>
<dbReference type="UniPathway" id="UPA01068">
    <property type="reaction ID" value="UER00304"/>
</dbReference>
<dbReference type="HAMAP" id="MF_01629">
    <property type="entry name" value="PdxH"/>
    <property type="match status" value="1"/>
</dbReference>
<sequence>MSDIELTTGDFTEESEPFSLFAKWLADAGKSEPNDPNAVALATVDASGLPNVRMVLLKGFDERGFVFYTNFESQKGQEILGAGKAAMCFHWKSLRRQVRLRGPVEVVSDAEADEYYASRPRGSRIGAWASKQSRPLEGRFALEKAVAEYTARHAIGEIPRPSYWSGFRIRPVSIEFWHDRPFRLHDRVEFRRTAAEGEGWEKVRMYP</sequence>
<evidence type="ECO:0000313" key="10">
    <source>
        <dbReference type="EMBL" id="MBB3975870.1"/>
    </source>
</evidence>
<evidence type="ECO:0000259" key="8">
    <source>
        <dbReference type="Pfam" id="PF01243"/>
    </source>
</evidence>
<organism evidence="10 11">
    <name type="scientific">Mycoplana azooxidifex</name>
    <dbReference type="NCBI Taxonomy" id="1636188"/>
    <lineage>
        <taxon>Bacteria</taxon>
        <taxon>Pseudomonadati</taxon>
        <taxon>Pseudomonadota</taxon>
        <taxon>Alphaproteobacteria</taxon>
        <taxon>Hyphomicrobiales</taxon>
        <taxon>Rhizobiaceae</taxon>
        <taxon>Mycoplana</taxon>
    </lineage>
</organism>
<dbReference type="EMBL" id="JACIEE010000002">
    <property type="protein sequence ID" value="MBB3975870.1"/>
    <property type="molecule type" value="Genomic_DNA"/>
</dbReference>
<dbReference type="Pfam" id="PF01243">
    <property type="entry name" value="PNPOx_N"/>
    <property type="match status" value="1"/>
</dbReference>
<gene>
    <name evidence="6" type="primary">pdxH</name>
    <name evidence="10" type="ORF">GGQ64_001057</name>
</gene>
<keyword evidence="11" id="KW-1185">Reference proteome</keyword>
<dbReference type="GO" id="GO:0008615">
    <property type="term" value="P:pyridoxine biosynthetic process"/>
    <property type="evidence" value="ECO:0007669"/>
    <property type="project" value="UniProtKB-UniRule"/>
</dbReference>
<name>A0A7W6D7W7_9HYPH</name>
<dbReference type="PIRSF" id="PIRSF000190">
    <property type="entry name" value="Pyd_amn-ph_oxd"/>
    <property type="match status" value="1"/>
</dbReference>
<comment type="catalytic activity">
    <reaction evidence="6">
        <text>pyridoxine 5'-phosphate + O2 = pyridoxal 5'-phosphate + H2O2</text>
        <dbReference type="Rhea" id="RHEA:15149"/>
        <dbReference type="ChEBI" id="CHEBI:15379"/>
        <dbReference type="ChEBI" id="CHEBI:16240"/>
        <dbReference type="ChEBI" id="CHEBI:58589"/>
        <dbReference type="ChEBI" id="CHEBI:597326"/>
        <dbReference type="EC" id="1.4.3.5"/>
    </reaction>
</comment>
<dbReference type="Proteomes" id="UP000574761">
    <property type="component" value="Unassembled WGS sequence"/>
</dbReference>
<comment type="cofactor">
    <cofactor evidence="6 7">
        <name>FMN</name>
        <dbReference type="ChEBI" id="CHEBI:58210"/>
    </cofactor>
    <text evidence="6 7">Binds 1 FMN per subunit.</text>
</comment>
<keyword evidence="4 6" id="KW-0560">Oxidoreductase</keyword>
<dbReference type="EC" id="1.4.3.5" evidence="6"/>
<feature type="binding site" evidence="6">
    <location>
        <begin position="183"/>
        <end position="185"/>
    </location>
    <ligand>
        <name>substrate</name>
    </ligand>
</feature>
<feature type="binding site" evidence="6 7">
    <location>
        <position position="187"/>
    </location>
    <ligand>
        <name>FMN</name>
        <dbReference type="ChEBI" id="CHEBI:58210"/>
    </ligand>
</feature>
<feature type="domain" description="Pyridoxamine 5'-phosphate oxidase N-terminal" evidence="8">
    <location>
        <begin position="30"/>
        <end position="150"/>
    </location>
</feature>
<dbReference type="InterPro" id="IPR011576">
    <property type="entry name" value="Pyridox_Oxase_N"/>
</dbReference>
<feature type="binding site" evidence="6 7">
    <location>
        <position position="177"/>
    </location>
    <ligand>
        <name>FMN</name>
        <dbReference type="ChEBI" id="CHEBI:58210"/>
    </ligand>
</feature>
<comment type="caution">
    <text evidence="10">The sequence shown here is derived from an EMBL/GenBank/DDBJ whole genome shotgun (WGS) entry which is preliminary data.</text>
</comment>
<dbReference type="AlphaFoldDB" id="A0A7W6D7W7"/>
<feature type="binding site" evidence="6">
    <location>
        <position position="119"/>
    </location>
    <ligand>
        <name>substrate</name>
    </ligand>
</feature>
<dbReference type="Pfam" id="PF10590">
    <property type="entry name" value="PNP_phzG_C"/>
    <property type="match status" value="1"/>
</dbReference>
<comment type="caution">
    <text evidence="6">Lacks conserved residue(s) required for the propagation of feature annotation.</text>
</comment>
<feature type="binding site" evidence="6 7">
    <location>
        <begin position="132"/>
        <end position="133"/>
    </location>
    <ligand>
        <name>FMN</name>
        <dbReference type="ChEBI" id="CHEBI:58210"/>
    </ligand>
</feature>
<comment type="similarity">
    <text evidence="1 6">Belongs to the pyridoxamine 5'-phosphate oxidase family.</text>
</comment>
<evidence type="ECO:0000256" key="3">
    <source>
        <dbReference type="ARBA" id="ARBA00022643"/>
    </source>
</evidence>
<feature type="binding site" evidence="6">
    <location>
        <position position="58"/>
    </location>
    <ligand>
        <name>substrate</name>
    </ligand>
</feature>
<feature type="binding site" evidence="6 7">
    <location>
        <position position="97"/>
    </location>
    <ligand>
        <name>FMN</name>
        <dbReference type="ChEBI" id="CHEBI:58210"/>
    </ligand>
</feature>
<evidence type="ECO:0000313" key="11">
    <source>
        <dbReference type="Proteomes" id="UP000574761"/>
    </source>
</evidence>
<evidence type="ECO:0000256" key="4">
    <source>
        <dbReference type="ARBA" id="ARBA00023002"/>
    </source>
</evidence>